<comment type="caution">
    <text evidence="8">The sequence shown here is derived from an EMBL/GenBank/DDBJ whole genome shotgun (WGS) entry which is preliminary data.</text>
</comment>
<evidence type="ECO:0000256" key="4">
    <source>
        <dbReference type="ARBA" id="ARBA00023069"/>
    </source>
</evidence>
<dbReference type="PANTHER" id="PTHR46348:SF1">
    <property type="entry name" value="DELETED IN LUNG AND ESOPHAGEAL CANCER PROTEIN 1"/>
    <property type="match status" value="1"/>
</dbReference>
<accession>A0A3N0XYS1</accession>
<reference evidence="8 9" key="1">
    <citation type="submission" date="2018-10" db="EMBL/GenBank/DDBJ databases">
        <title>Genome assembly for a Yunnan-Guizhou Plateau 3E fish, Anabarilius grahami (Regan), and its evolutionary and genetic applications.</title>
        <authorList>
            <person name="Jiang W."/>
        </authorList>
    </citation>
    <scope>NUCLEOTIDE SEQUENCE [LARGE SCALE GENOMIC DNA]</scope>
    <source>
        <strain evidence="8">AG-KIZ</strain>
        <tissue evidence="8">Muscle</tissue>
    </source>
</reference>
<dbReference type="GO" id="GO:0008285">
    <property type="term" value="P:negative regulation of cell population proliferation"/>
    <property type="evidence" value="ECO:0007669"/>
    <property type="project" value="InterPro"/>
</dbReference>
<comment type="subcellular location">
    <subcellularLocation>
        <location evidence="1">Cell projection</location>
        <location evidence="1">Cilium</location>
    </subcellularLocation>
    <subcellularLocation>
        <location evidence="2">Cytoplasm</location>
    </subcellularLocation>
</comment>
<organism evidence="8 9">
    <name type="scientific">Anabarilius grahami</name>
    <name type="common">Kanglang fish</name>
    <name type="synonym">Barilius grahami</name>
    <dbReference type="NCBI Taxonomy" id="495550"/>
    <lineage>
        <taxon>Eukaryota</taxon>
        <taxon>Metazoa</taxon>
        <taxon>Chordata</taxon>
        <taxon>Craniata</taxon>
        <taxon>Vertebrata</taxon>
        <taxon>Euteleostomi</taxon>
        <taxon>Actinopterygii</taxon>
        <taxon>Neopterygii</taxon>
        <taxon>Teleostei</taxon>
        <taxon>Ostariophysi</taxon>
        <taxon>Cypriniformes</taxon>
        <taxon>Xenocyprididae</taxon>
        <taxon>Xenocypridinae</taxon>
        <taxon>Xenocypridinae incertae sedis</taxon>
        <taxon>Anabarilius</taxon>
    </lineage>
</organism>
<evidence type="ECO:0000313" key="8">
    <source>
        <dbReference type="EMBL" id="ROK23380.1"/>
    </source>
</evidence>
<dbReference type="Proteomes" id="UP000281406">
    <property type="component" value="Unassembled WGS sequence"/>
</dbReference>
<name>A0A3N0XYS1_ANAGA</name>
<feature type="region of interest" description="Disordered" evidence="6">
    <location>
        <begin position="38"/>
        <end position="58"/>
    </location>
</feature>
<dbReference type="GO" id="GO:0005929">
    <property type="term" value="C:cilium"/>
    <property type="evidence" value="ECO:0007669"/>
    <property type="project" value="UniProtKB-SubCell"/>
</dbReference>
<evidence type="ECO:0000256" key="2">
    <source>
        <dbReference type="ARBA" id="ARBA00004496"/>
    </source>
</evidence>
<feature type="domain" description="HYDIN/VesB/CFA65-like Ig-like" evidence="7">
    <location>
        <begin position="136"/>
        <end position="225"/>
    </location>
</feature>
<dbReference type="AlphaFoldDB" id="A0A3N0XYS1"/>
<proteinExistence type="predicted"/>
<evidence type="ECO:0000256" key="6">
    <source>
        <dbReference type="SAM" id="MobiDB-lite"/>
    </source>
</evidence>
<keyword evidence="9" id="KW-1185">Reference proteome</keyword>
<dbReference type="InterPro" id="IPR013783">
    <property type="entry name" value="Ig-like_fold"/>
</dbReference>
<evidence type="ECO:0000259" key="7">
    <source>
        <dbReference type="Pfam" id="PF22544"/>
    </source>
</evidence>
<dbReference type="EMBL" id="RJVU01057542">
    <property type="protein sequence ID" value="ROK23380.1"/>
    <property type="molecule type" value="Genomic_DNA"/>
</dbReference>
<dbReference type="PANTHER" id="PTHR46348">
    <property type="entry name" value="DELETED IN LUNG AND ESOPHAGEAL CANCER PROTEIN 1"/>
    <property type="match status" value="1"/>
</dbReference>
<evidence type="ECO:0000256" key="3">
    <source>
        <dbReference type="ARBA" id="ARBA00022490"/>
    </source>
</evidence>
<dbReference type="OrthoDB" id="2115465at2759"/>
<keyword evidence="5" id="KW-0966">Cell projection</keyword>
<dbReference type="InterPro" id="IPR033304">
    <property type="entry name" value="DLEC1"/>
</dbReference>
<gene>
    <name evidence="8" type="ORF">DPX16_16424</name>
</gene>
<dbReference type="GO" id="GO:0005737">
    <property type="term" value="C:cytoplasm"/>
    <property type="evidence" value="ECO:0007669"/>
    <property type="project" value="UniProtKB-SubCell"/>
</dbReference>
<evidence type="ECO:0000313" key="9">
    <source>
        <dbReference type="Proteomes" id="UP000281406"/>
    </source>
</evidence>
<dbReference type="Pfam" id="PF22544">
    <property type="entry name" value="HYDIN_VesB_CFA65-like_Ig"/>
    <property type="match status" value="1"/>
</dbReference>
<evidence type="ECO:0000256" key="1">
    <source>
        <dbReference type="ARBA" id="ARBA00004138"/>
    </source>
</evidence>
<keyword evidence="3" id="KW-0963">Cytoplasm</keyword>
<dbReference type="InterPro" id="IPR053879">
    <property type="entry name" value="HYDIN_VesB_CFA65-like_Ig"/>
</dbReference>
<dbReference type="Gene3D" id="2.60.40.10">
    <property type="entry name" value="Immunoglobulins"/>
    <property type="match status" value="1"/>
</dbReference>
<protein>
    <submittedName>
        <fullName evidence="8">Deleted in lung and esophageal cancer protein 1</fullName>
    </submittedName>
</protein>
<sequence length="255" mass="27996">MITRMFQLKNNTDMALSFRLSTPPPFSVLRPRQTHKLISSSPSHRHTQGLSGPGDEQTSLLLQPKHIMQVKVAFHNSASLLTCLNESCEESDAQLSATLLCSNVGERTLQFQQSLTIQYSNNSVQTVSLRAHLALPTLHLSSATVDFSTCYVGQTTIKEVYLYNRGGSCSYWTALKDAEVVNEVFRVSPDSGVLKPLGNPPSCKQLLQISFTASEQKEFQTIITVQGVLGEMPLVLKVIGNGSFDESFVSPISDT</sequence>
<dbReference type="GO" id="GO:0015631">
    <property type="term" value="F:tubulin binding"/>
    <property type="evidence" value="ECO:0007669"/>
    <property type="project" value="TreeGrafter"/>
</dbReference>
<evidence type="ECO:0000256" key="5">
    <source>
        <dbReference type="ARBA" id="ARBA00023273"/>
    </source>
</evidence>
<keyword evidence="4" id="KW-0969">Cilium</keyword>